<feature type="compositionally biased region" description="Polar residues" evidence="1">
    <location>
        <begin position="28"/>
        <end position="40"/>
    </location>
</feature>
<keyword evidence="3" id="KW-1185">Reference proteome</keyword>
<feature type="compositionally biased region" description="Polar residues" evidence="1">
    <location>
        <begin position="432"/>
        <end position="445"/>
    </location>
</feature>
<dbReference type="Proteomes" id="UP000652219">
    <property type="component" value="Unassembled WGS sequence"/>
</dbReference>
<feature type="region of interest" description="Disordered" evidence="1">
    <location>
        <begin position="411"/>
        <end position="445"/>
    </location>
</feature>
<organism evidence="2 3">
    <name type="scientific">Colletotrichum sojae</name>
    <dbReference type="NCBI Taxonomy" id="2175907"/>
    <lineage>
        <taxon>Eukaryota</taxon>
        <taxon>Fungi</taxon>
        <taxon>Dikarya</taxon>
        <taxon>Ascomycota</taxon>
        <taxon>Pezizomycotina</taxon>
        <taxon>Sordariomycetes</taxon>
        <taxon>Hypocreomycetidae</taxon>
        <taxon>Glomerellales</taxon>
        <taxon>Glomerellaceae</taxon>
        <taxon>Colletotrichum</taxon>
        <taxon>Colletotrichum orchidearum species complex</taxon>
    </lineage>
</organism>
<evidence type="ECO:0000256" key="1">
    <source>
        <dbReference type="SAM" id="MobiDB-lite"/>
    </source>
</evidence>
<feature type="compositionally biased region" description="Polar residues" evidence="1">
    <location>
        <begin position="411"/>
        <end position="424"/>
    </location>
</feature>
<dbReference type="EMBL" id="WIGN01000010">
    <property type="protein sequence ID" value="KAF6819340.1"/>
    <property type="molecule type" value="Genomic_DNA"/>
</dbReference>
<proteinExistence type="predicted"/>
<evidence type="ECO:0000313" key="3">
    <source>
        <dbReference type="Proteomes" id="UP000652219"/>
    </source>
</evidence>
<dbReference type="AlphaFoldDB" id="A0A8H6JUC0"/>
<protein>
    <submittedName>
        <fullName evidence="2">Uncharacterized protein</fullName>
    </submittedName>
</protein>
<comment type="caution">
    <text evidence="2">The sequence shown here is derived from an EMBL/GenBank/DDBJ whole genome shotgun (WGS) entry which is preliminary data.</text>
</comment>
<feature type="region of interest" description="Disordered" evidence="1">
    <location>
        <begin position="314"/>
        <end position="333"/>
    </location>
</feature>
<gene>
    <name evidence="2" type="ORF">CSOJ01_01397</name>
</gene>
<sequence>MQLSNPSAPLGASCQYKQGDRRPAPNSRPGNTNTTTRPLHHNNAASLHTQQLCSAKALLVNWNNWSDLLDLARSPSPCRHRLCSDSHPVRPRESGLKRQRPACAFQLIQITAASKHHTPPPAKASTPTSRIASRRLVSVSLLLVTPVRVRRPHITNVESDNSIDTLPRVQSAFDSAREPRPFESAESVFFDVQSEHSTTRKTPASGFPFAESSLHRPGAQLPRPLHLRVPSTEYPALRAISGLKSPYPILSALTRPTLQGSPSQKDLNNTNTGLISEKRIANVASITAHPETFPSPQVAEPFIASRPPSFSVGLPSPVASKKGPKPGSSRQAAHAQYFEPPLGCHGRIRYYDSIPEGYSFCPPATRLGRTNSAVAAIWLQRPNRASDNLFPVFDVHHVSGIRIPAEQSPASTACNLPQAGTGSSAPAAPRTVKQQSTLAKTPSSAETRDFLRPLAAIVVSFNRPGLVLKPVVHRPRIQHQEQETTIPRGLAQVTLREHMNFAARYSRTLLFV</sequence>
<feature type="region of interest" description="Disordered" evidence="1">
    <location>
        <begin position="1"/>
        <end position="40"/>
    </location>
</feature>
<reference evidence="2 3" key="1">
    <citation type="journal article" date="2020" name="Phytopathology">
        <title>Genome Sequence Resources of Colletotrichum truncatum, C. plurivorum, C. musicola, and C. sojae: Four Species Pathogenic to Soybean (Glycine max).</title>
        <authorList>
            <person name="Rogerio F."/>
            <person name="Boufleur T.R."/>
            <person name="Ciampi-Guillardi M."/>
            <person name="Sukno S.A."/>
            <person name="Thon M.R."/>
            <person name="Massola Junior N.S."/>
            <person name="Baroncelli R."/>
        </authorList>
    </citation>
    <scope>NUCLEOTIDE SEQUENCE [LARGE SCALE GENOMIC DNA]</scope>
    <source>
        <strain evidence="2 3">LFN0009</strain>
    </source>
</reference>
<accession>A0A8H6JUC0</accession>
<evidence type="ECO:0000313" key="2">
    <source>
        <dbReference type="EMBL" id="KAF6819340.1"/>
    </source>
</evidence>
<name>A0A8H6JUC0_9PEZI</name>